<dbReference type="SUPFAM" id="SSF81321">
    <property type="entry name" value="Family A G protein-coupled receptor-like"/>
    <property type="match status" value="1"/>
</dbReference>
<keyword evidence="4 7" id="KW-0472">Membrane</keyword>
<dbReference type="Pfam" id="PF00002">
    <property type="entry name" value="7tm_2"/>
    <property type="match status" value="1"/>
</dbReference>
<feature type="signal peptide" evidence="8">
    <location>
        <begin position="1"/>
        <end position="26"/>
    </location>
</feature>
<keyword evidence="11" id="KW-0675">Receptor</keyword>
<protein>
    <submittedName>
        <fullName evidence="11">G-protein coupled receptor Mth2</fullName>
    </submittedName>
</protein>
<feature type="domain" description="SMB" evidence="10">
    <location>
        <begin position="33"/>
        <end position="74"/>
    </location>
</feature>
<name>A0A9Q1BS09_HOLLE</name>
<evidence type="ECO:0000313" key="11">
    <source>
        <dbReference type="EMBL" id="KAJ8031519.1"/>
    </source>
</evidence>
<dbReference type="InterPro" id="IPR036024">
    <property type="entry name" value="Somatomedin_B-like_dom_sf"/>
</dbReference>
<evidence type="ECO:0000313" key="12">
    <source>
        <dbReference type="Proteomes" id="UP001152320"/>
    </source>
</evidence>
<dbReference type="AlphaFoldDB" id="A0A9Q1BS09"/>
<dbReference type="InterPro" id="IPR053231">
    <property type="entry name" value="GPCR_LN-TM7"/>
</dbReference>
<evidence type="ECO:0000256" key="5">
    <source>
        <dbReference type="ARBA" id="ARBA00023157"/>
    </source>
</evidence>
<dbReference type="PANTHER" id="PTHR45902">
    <property type="entry name" value="LATROPHILIN RECEPTOR-LIKE PROTEIN A"/>
    <property type="match status" value="1"/>
</dbReference>
<dbReference type="InterPro" id="IPR017981">
    <property type="entry name" value="GPCR_2-like_7TM"/>
</dbReference>
<dbReference type="GO" id="GO:0007166">
    <property type="term" value="P:cell surface receptor signaling pathway"/>
    <property type="evidence" value="ECO:0007669"/>
    <property type="project" value="InterPro"/>
</dbReference>
<keyword evidence="2 7" id="KW-0812">Transmembrane</keyword>
<dbReference type="InterPro" id="IPR001212">
    <property type="entry name" value="Somatomedin_B_dom"/>
</dbReference>
<dbReference type="GO" id="GO:0004930">
    <property type="term" value="F:G protein-coupled receptor activity"/>
    <property type="evidence" value="ECO:0007669"/>
    <property type="project" value="InterPro"/>
</dbReference>
<dbReference type="CDD" id="cd15039">
    <property type="entry name" value="7tmB3_Methuselah-like"/>
    <property type="match status" value="1"/>
</dbReference>
<sequence>MMFAFRVITSFCCLFMLIGRFRTVSCRGTEVLNTPDCVGRCGQGSNQTSCACDNKCKIYDDCCIDFDDQCPNESISSCYVNRTQQNGDYDRYSSCLPLAGNSSVSDGFPTKYMMVSSCPNTWNNGLIRERCIANDSSDFFNFLPVHDGNGVLFKNSYCALCHGTSVDEMLPWKIGRNGTSYKALPARNIWGSKYEICEEKFYFYKTCPYKTNYTLTEQCETLMEPIRFQNGLGIKNEKCMICNNIRLQPDPIAFEPNVVTFDVLFGVQSWSALTSNCRNNHNLDLQEIFQNACRLLNDLREMGETNPAVDNPAITMDDPTECVLNFLSKVFQTSQDFYSVHYKSLPGDDKPYVNIYLPNDLSALYLQNIVKNNITTPKCNVTLGINIQSEYLNVSGCITVEKFTVELDNQSFHVVDVDCISSACILSHHCQITCPDVTCQWENEELSPIDFTIEDFVTMEITHINTGARLEFQEYTVSRTGSIKTCTEFLIGPWINVSYYIQLLCGSLSLICILFIITIHALFPKLRNIYGFCLVSLLSMLWVALFLLSISTLTQMVDGLAQFVSFLGHYAWLSTFAWMTVISFHVSHTFSGNFVANKMSKISSRTDFIFFSLFGWGLPLPFVITSVILHLCHCTNFQYTRHWMSRSIAAYIVFAVPAGLLALTSTCLFVLGMTKLRQRQAKPTDSENKHIAMMHNYLVALRLFFIVGVPWILLIVYIAYRNRVLLPILTFVNSLQGFFIFLSFVSTKRVRSLVRDRLGQSRQTTTAYSRAKPTAQTDTGTPENTPKTKRQRRSASSASGEEPKYQPA</sequence>
<dbReference type="SUPFAM" id="SSF90188">
    <property type="entry name" value="Somatomedin B domain"/>
    <property type="match status" value="1"/>
</dbReference>
<dbReference type="PROSITE" id="PS00524">
    <property type="entry name" value="SMB_1"/>
    <property type="match status" value="1"/>
</dbReference>
<dbReference type="PANTHER" id="PTHR45902:SF1">
    <property type="entry name" value="LATROPHILIN RECEPTOR-LIKE PROTEIN A"/>
    <property type="match status" value="1"/>
</dbReference>
<feature type="transmembrane region" description="Helical" evidence="7">
    <location>
        <begin position="529"/>
        <end position="550"/>
    </location>
</feature>
<gene>
    <name evidence="11" type="ORF">HOLleu_24731</name>
</gene>
<keyword evidence="3 7" id="KW-1133">Transmembrane helix</keyword>
<feature type="transmembrane region" description="Helical" evidence="7">
    <location>
        <begin position="699"/>
        <end position="720"/>
    </location>
</feature>
<evidence type="ECO:0000256" key="4">
    <source>
        <dbReference type="ARBA" id="ARBA00023136"/>
    </source>
</evidence>
<evidence type="ECO:0000256" key="3">
    <source>
        <dbReference type="ARBA" id="ARBA00022989"/>
    </source>
</evidence>
<keyword evidence="5" id="KW-1015">Disulfide bond</keyword>
<feature type="region of interest" description="Disordered" evidence="6">
    <location>
        <begin position="761"/>
        <end position="808"/>
    </location>
</feature>
<proteinExistence type="predicted"/>
<dbReference type="SMART" id="SM00201">
    <property type="entry name" value="SO"/>
    <property type="match status" value="1"/>
</dbReference>
<keyword evidence="12" id="KW-1185">Reference proteome</keyword>
<evidence type="ECO:0000256" key="7">
    <source>
        <dbReference type="SAM" id="Phobius"/>
    </source>
</evidence>
<evidence type="ECO:0000256" key="2">
    <source>
        <dbReference type="ARBA" id="ARBA00022692"/>
    </source>
</evidence>
<evidence type="ECO:0000256" key="1">
    <source>
        <dbReference type="ARBA" id="ARBA00004141"/>
    </source>
</evidence>
<comment type="caution">
    <text evidence="11">The sequence shown here is derived from an EMBL/GenBank/DDBJ whole genome shotgun (WGS) entry which is preliminary data.</text>
</comment>
<dbReference type="Gene3D" id="4.10.410.20">
    <property type="match status" value="1"/>
</dbReference>
<dbReference type="Pfam" id="PF01033">
    <property type="entry name" value="Somatomedin_B"/>
    <property type="match status" value="1"/>
</dbReference>
<dbReference type="InterPro" id="IPR000832">
    <property type="entry name" value="GPCR_2_secretin-like"/>
</dbReference>
<evidence type="ECO:0000259" key="10">
    <source>
        <dbReference type="PROSITE" id="PS50958"/>
    </source>
</evidence>
<feature type="domain" description="G-protein coupled receptors family 2 profile 2" evidence="9">
    <location>
        <begin position="498"/>
        <end position="748"/>
    </location>
</feature>
<dbReference type="OrthoDB" id="6134459at2759"/>
<feature type="transmembrane region" description="Helical" evidence="7">
    <location>
        <begin position="608"/>
        <end position="628"/>
    </location>
</feature>
<dbReference type="GO" id="GO:0016020">
    <property type="term" value="C:membrane"/>
    <property type="evidence" value="ECO:0007669"/>
    <property type="project" value="UniProtKB-SubCell"/>
</dbReference>
<feature type="transmembrane region" description="Helical" evidence="7">
    <location>
        <begin position="726"/>
        <end position="745"/>
    </location>
</feature>
<feature type="transmembrane region" description="Helical" evidence="7">
    <location>
        <begin position="648"/>
        <end position="672"/>
    </location>
</feature>
<feature type="transmembrane region" description="Helical" evidence="7">
    <location>
        <begin position="570"/>
        <end position="596"/>
    </location>
</feature>
<dbReference type="PROSITE" id="PS50958">
    <property type="entry name" value="SMB_2"/>
    <property type="match status" value="1"/>
</dbReference>
<evidence type="ECO:0000259" key="9">
    <source>
        <dbReference type="PROSITE" id="PS50261"/>
    </source>
</evidence>
<feature type="compositionally biased region" description="Polar residues" evidence="6">
    <location>
        <begin position="761"/>
        <end position="785"/>
    </location>
</feature>
<accession>A0A9Q1BS09</accession>
<organism evidence="11 12">
    <name type="scientific">Holothuria leucospilota</name>
    <name type="common">Black long sea cucumber</name>
    <name type="synonym">Mertensiothuria leucospilota</name>
    <dbReference type="NCBI Taxonomy" id="206669"/>
    <lineage>
        <taxon>Eukaryota</taxon>
        <taxon>Metazoa</taxon>
        <taxon>Echinodermata</taxon>
        <taxon>Eleutherozoa</taxon>
        <taxon>Echinozoa</taxon>
        <taxon>Holothuroidea</taxon>
        <taxon>Aspidochirotacea</taxon>
        <taxon>Aspidochirotida</taxon>
        <taxon>Holothuriidae</taxon>
        <taxon>Holothuria</taxon>
    </lineage>
</organism>
<dbReference type="PROSITE" id="PS50261">
    <property type="entry name" value="G_PROTEIN_RECEP_F2_4"/>
    <property type="match status" value="1"/>
</dbReference>
<keyword evidence="8" id="KW-0732">Signal</keyword>
<dbReference type="EMBL" id="JAIZAY010000012">
    <property type="protein sequence ID" value="KAJ8031519.1"/>
    <property type="molecule type" value="Genomic_DNA"/>
</dbReference>
<reference evidence="11" key="1">
    <citation type="submission" date="2021-10" db="EMBL/GenBank/DDBJ databases">
        <title>Tropical sea cucumber genome reveals ecological adaptation and Cuvierian tubules defense mechanism.</title>
        <authorList>
            <person name="Chen T."/>
        </authorList>
    </citation>
    <scope>NUCLEOTIDE SEQUENCE</scope>
    <source>
        <strain evidence="11">Nanhai2018</strain>
        <tissue evidence="11">Muscle</tissue>
    </source>
</reference>
<feature type="chain" id="PRO_5040164724" evidence="8">
    <location>
        <begin position="27"/>
        <end position="808"/>
    </location>
</feature>
<comment type="subcellular location">
    <subcellularLocation>
        <location evidence="1">Membrane</location>
        <topology evidence="1">Multi-pass membrane protein</topology>
    </subcellularLocation>
</comment>
<feature type="transmembrane region" description="Helical" evidence="7">
    <location>
        <begin position="499"/>
        <end position="522"/>
    </location>
</feature>
<dbReference type="Gene3D" id="1.20.1070.10">
    <property type="entry name" value="Rhodopsin 7-helix transmembrane proteins"/>
    <property type="match status" value="1"/>
</dbReference>
<dbReference type="Proteomes" id="UP001152320">
    <property type="component" value="Chromosome 12"/>
</dbReference>
<evidence type="ECO:0000256" key="6">
    <source>
        <dbReference type="SAM" id="MobiDB-lite"/>
    </source>
</evidence>
<evidence type="ECO:0000256" key="8">
    <source>
        <dbReference type="SAM" id="SignalP"/>
    </source>
</evidence>